<dbReference type="InterPro" id="IPR042095">
    <property type="entry name" value="SUMF_sf"/>
</dbReference>
<evidence type="ECO:0000259" key="1">
    <source>
        <dbReference type="Pfam" id="PF03781"/>
    </source>
</evidence>
<evidence type="ECO:0000313" key="3">
    <source>
        <dbReference type="Proteomes" id="UP000676601"/>
    </source>
</evidence>
<feature type="domain" description="Sulfatase-modifying factor enzyme-like" evidence="1">
    <location>
        <begin position="15"/>
        <end position="226"/>
    </location>
</feature>
<comment type="caution">
    <text evidence="2">The sequence shown here is derived from an EMBL/GenBank/DDBJ whole genome shotgun (WGS) entry which is preliminary data.</text>
</comment>
<dbReference type="PANTHER" id="PTHR23150:SF19">
    <property type="entry name" value="FORMYLGLYCINE-GENERATING ENZYME"/>
    <property type="match status" value="1"/>
</dbReference>
<proteinExistence type="predicted"/>
<gene>
    <name evidence="2" type="ORF">J21TS7_24390</name>
</gene>
<dbReference type="InterPro" id="IPR016187">
    <property type="entry name" value="CTDL_fold"/>
</dbReference>
<dbReference type="InterPro" id="IPR051043">
    <property type="entry name" value="Sulfatase_Mod_Factor_Kinase"/>
</dbReference>
<dbReference type="PANTHER" id="PTHR23150">
    <property type="entry name" value="SULFATASE MODIFYING FACTOR 1, 2"/>
    <property type="match status" value="1"/>
</dbReference>
<reference evidence="2 3" key="1">
    <citation type="submission" date="2021-03" db="EMBL/GenBank/DDBJ databases">
        <title>Antimicrobial resistance genes in bacteria isolated from Japanese honey, and their potential for conferring macrolide and lincosamide resistance in the American foulbrood pathogen Paenibacillus larvae.</title>
        <authorList>
            <person name="Okamoto M."/>
            <person name="Kumagai M."/>
            <person name="Kanamori H."/>
            <person name="Takamatsu D."/>
        </authorList>
    </citation>
    <scope>NUCLEOTIDE SEQUENCE [LARGE SCALE GENOMIC DNA]</scope>
    <source>
        <strain evidence="2 3">J21TS7</strain>
    </source>
</reference>
<name>A0ABQ4LC29_9BACL</name>
<dbReference type="EMBL" id="BORU01000001">
    <property type="protein sequence ID" value="GIO54121.1"/>
    <property type="molecule type" value="Genomic_DNA"/>
</dbReference>
<dbReference type="Proteomes" id="UP000676601">
    <property type="component" value="Unassembled WGS sequence"/>
</dbReference>
<keyword evidence="3" id="KW-1185">Reference proteome</keyword>
<accession>A0ABQ4LC29</accession>
<dbReference type="Gene3D" id="3.90.1580.10">
    <property type="entry name" value="paralog of FGE (formylglycine-generating enzyme)"/>
    <property type="match status" value="1"/>
</dbReference>
<sequence>MKLAEWMTSLGEYPMIRIPEGDVALRDDRVKRSWNVKLDAFFMAPVPVTNAFYDAVLQHKTRTHGRLKAPVTGVSWYEAVSFCNALSRQAGLEPCYEIAAEGERVVWNREADGYRLPTEAEWQHACKAGSQGYRYGELEEVAWFKENSDGMTHEVGGKLPNAWGLYDMLGNVWEWCWDLYDEEVYGSYRIFRGGSWAEEARGCGATCRRRSHPTFQIDDLGFRLARSIFSHNGDGHRSFG</sequence>
<dbReference type="Pfam" id="PF03781">
    <property type="entry name" value="FGE-sulfatase"/>
    <property type="match status" value="1"/>
</dbReference>
<evidence type="ECO:0000313" key="2">
    <source>
        <dbReference type="EMBL" id="GIO54121.1"/>
    </source>
</evidence>
<dbReference type="SUPFAM" id="SSF56436">
    <property type="entry name" value="C-type lectin-like"/>
    <property type="match status" value="1"/>
</dbReference>
<organism evidence="2 3">
    <name type="scientific">Paenibacillus cineris</name>
    <dbReference type="NCBI Taxonomy" id="237530"/>
    <lineage>
        <taxon>Bacteria</taxon>
        <taxon>Bacillati</taxon>
        <taxon>Bacillota</taxon>
        <taxon>Bacilli</taxon>
        <taxon>Bacillales</taxon>
        <taxon>Paenibacillaceae</taxon>
        <taxon>Paenibacillus</taxon>
    </lineage>
</organism>
<dbReference type="InterPro" id="IPR005532">
    <property type="entry name" value="SUMF_dom"/>
</dbReference>
<protein>
    <recommendedName>
        <fullName evidence="1">Sulfatase-modifying factor enzyme-like domain-containing protein</fullName>
    </recommendedName>
</protein>